<sequence>MNIFLTQTQLEKEFDKVFYQEYFNEIPYDELQLDAFDRERDEYNLLAQTDIHQYLTEPFKLSQPKTFQQLLKAEFFYAIKKSPYPEIMGDITKFGFLINNHTFYIKYTDIPYELDKEFIFYKYLPQFILNSWLFRADGWHIAESVTTSSFKSRLPTTLQSPIHSIIDNFETRQNRDKYCDFLDAKFNHRIIRDYDDDRYTGDDEYFELRNLLDTRNMDDYSNTGFQLFCSSIDQGENIYIIQNADVFSIKKLDNPQEVIDSYAAHIFSGQDGDFDFTPYMVDF</sequence>
<proteinExistence type="predicted"/>
<dbReference type="AlphaFoldDB" id="A0AAC8T8J4"/>
<evidence type="ECO:0000313" key="2">
    <source>
        <dbReference type="Proteomes" id="UP000077465"/>
    </source>
</evidence>
<organism evidence="1 2">
    <name type="scientific">Moraxella bovoculi</name>
    <dbReference type="NCBI Taxonomy" id="386891"/>
    <lineage>
        <taxon>Bacteria</taxon>
        <taxon>Pseudomonadati</taxon>
        <taxon>Pseudomonadota</taxon>
        <taxon>Gammaproteobacteria</taxon>
        <taxon>Moraxellales</taxon>
        <taxon>Moraxellaceae</taxon>
        <taxon>Moraxella</taxon>
    </lineage>
</organism>
<accession>A0AAC8T8J4</accession>
<dbReference type="RefSeq" id="WP_046697195.1">
    <property type="nucleotide sequence ID" value="NZ_CP011376.1"/>
</dbReference>
<protein>
    <submittedName>
        <fullName evidence="1">Uncharacterized protein</fullName>
    </submittedName>
</protein>
<dbReference type="Proteomes" id="UP000077465">
    <property type="component" value="Chromosome"/>
</dbReference>
<reference evidence="1 2" key="1">
    <citation type="submission" date="2015-05" db="EMBL/GenBank/DDBJ databases">
        <authorList>
            <person name="Dickey A."/>
            <person name="Clawson M."/>
            <person name="Bono J."/>
            <person name="Loy J.D."/>
        </authorList>
    </citation>
    <scope>NUCLEOTIDE SEQUENCE [LARGE SCALE GENOMIC DNA]</scope>
    <source>
        <strain evidence="1 2">22581</strain>
    </source>
</reference>
<gene>
    <name evidence="1" type="ORF">AAX06_10335</name>
</gene>
<evidence type="ECO:0000313" key="1">
    <source>
        <dbReference type="EMBL" id="AKG08465.1"/>
    </source>
</evidence>
<dbReference type="EMBL" id="CP011376">
    <property type="protein sequence ID" value="AKG08465.1"/>
    <property type="molecule type" value="Genomic_DNA"/>
</dbReference>
<name>A0AAC8T8J4_9GAMM</name>